<dbReference type="EMBL" id="JAQOMS010000002">
    <property type="protein sequence ID" value="MDC2889217.1"/>
    <property type="molecule type" value="Genomic_DNA"/>
</dbReference>
<evidence type="ECO:0000313" key="1">
    <source>
        <dbReference type="EMBL" id="MDC2889217.1"/>
    </source>
</evidence>
<organism evidence="1 2">
    <name type="scientific">Psychrosphaera algicola</name>
    <dbReference type="NCBI Taxonomy" id="3023714"/>
    <lineage>
        <taxon>Bacteria</taxon>
        <taxon>Pseudomonadati</taxon>
        <taxon>Pseudomonadota</taxon>
        <taxon>Gammaproteobacteria</taxon>
        <taxon>Alteromonadales</taxon>
        <taxon>Pseudoalteromonadaceae</taxon>
        <taxon>Psychrosphaera</taxon>
    </lineage>
</organism>
<accession>A0ABT5FE44</accession>
<dbReference type="RefSeq" id="WP_272180700.1">
    <property type="nucleotide sequence ID" value="NZ_JAQOMS010000002.1"/>
</dbReference>
<reference evidence="1 2" key="1">
    <citation type="submission" date="2023-01" db="EMBL/GenBank/DDBJ databases">
        <title>Psychrosphaera sp. nov., isolated from marine algae.</title>
        <authorList>
            <person name="Bayburt H."/>
            <person name="Choi B.J."/>
            <person name="Kim J.M."/>
            <person name="Choi D.G."/>
            <person name="Jeon C.O."/>
        </authorList>
    </citation>
    <scope>NUCLEOTIDE SEQUENCE [LARGE SCALE GENOMIC DNA]</scope>
    <source>
        <strain evidence="1 2">G1-22</strain>
    </source>
</reference>
<proteinExistence type="predicted"/>
<keyword evidence="2" id="KW-1185">Reference proteome</keyword>
<gene>
    <name evidence="1" type="ORF">PN838_11110</name>
</gene>
<sequence>MVEQNTHNELEGLAGNSVDSLLDLGWQYLRKQKPLEATQIAKMLSQQFPDHAEACFLMVRS</sequence>
<evidence type="ECO:0000313" key="2">
    <source>
        <dbReference type="Proteomes" id="UP001528411"/>
    </source>
</evidence>
<dbReference type="Proteomes" id="UP001528411">
    <property type="component" value="Unassembled WGS sequence"/>
</dbReference>
<protein>
    <submittedName>
        <fullName evidence="1">Uncharacterized protein</fullName>
    </submittedName>
</protein>
<comment type="caution">
    <text evidence="1">The sequence shown here is derived from an EMBL/GenBank/DDBJ whole genome shotgun (WGS) entry which is preliminary data.</text>
</comment>
<name>A0ABT5FE44_9GAMM</name>